<evidence type="ECO:0000313" key="1">
    <source>
        <dbReference type="EMBL" id="MFC4591352.1"/>
    </source>
</evidence>
<name>A0ABV9ERW4_9ACTN</name>
<dbReference type="RefSeq" id="WP_262850742.1">
    <property type="nucleotide sequence ID" value="NZ_JANZYP010000116.1"/>
</dbReference>
<gene>
    <name evidence="1" type="ORF">ACFO8L_35025</name>
</gene>
<reference evidence="2" key="1">
    <citation type="journal article" date="2019" name="Int. J. Syst. Evol. Microbiol.">
        <title>The Global Catalogue of Microorganisms (GCM) 10K type strain sequencing project: providing services to taxonomists for standard genome sequencing and annotation.</title>
        <authorList>
            <consortium name="The Broad Institute Genomics Platform"/>
            <consortium name="The Broad Institute Genome Sequencing Center for Infectious Disease"/>
            <person name="Wu L."/>
            <person name="Ma J."/>
        </authorList>
    </citation>
    <scope>NUCLEOTIDE SEQUENCE [LARGE SCALE GENOMIC DNA]</scope>
    <source>
        <strain evidence="2">CCUG 49560</strain>
    </source>
</reference>
<sequence>MKPTVVRDVVTGHSYDVLPDQAVHPVGTIVEYVPVQPPTVASVKGLVAGTVTGDSVSTDIGLKIPLRSDLRSVYPDGTKVKFSGTPERVFALDALTWDLGAPARRVDVTDNSGSVPKPLSRLGISIEQDSKDKTDFDTNQAYYHLGAAGAWTTRVHTCAVFAMWSRTARISYLSHADAGTSPVTVSEYVAEYLAQAVKGGADLDVPGELTVVILLADDTLGQDSTSLQVLSLSLNHLPTAQAAAVYRNARCHLIQPDDYVVVQAGGPPRVLLLPDTRVTYLLKQYTRSPTPALRDLLAQSVPAPVPIAWPRFEPTLIFDAAQGAKAQGHDTLLPVFARLVGYRDGNEARQRLWGS</sequence>
<comment type="caution">
    <text evidence="1">The sequence shown here is derived from an EMBL/GenBank/DDBJ whole genome shotgun (WGS) entry which is preliminary data.</text>
</comment>
<dbReference type="EMBL" id="JBHSFN010000031">
    <property type="protein sequence ID" value="MFC4591352.1"/>
    <property type="molecule type" value="Genomic_DNA"/>
</dbReference>
<proteinExistence type="predicted"/>
<protein>
    <submittedName>
        <fullName evidence="1">Uncharacterized protein</fullName>
    </submittedName>
</protein>
<dbReference type="Proteomes" id="UP001595891">
    <property type="component" value="Unassembled WGS sequence"/>
</dbReference>
<organism evidence="1 2">
    <name type="scientific">Sphaerisporangium corydalis</name>
    <dbReference type="NCBI Taxonomy" id="1441875"/>
    <lineage>
        <taxon>Bacteria</taxon>
        <taxon>Bacillati</taxon>
        <taxon>Actinomycetota</taxon>
        <taxon>Actinomycetes</taxon>
        <taxon>Streptosporangiales</taxon>
        <taxon>Streptosporangiaceae</taxon>
        <taxon>Sphaerisporangium</taxon>
    </lineage>
</organism>
<accession>A0ABV9ERW4</accession>
<evidence type="ECO:0000313" key="2">
    <source>
        <dbReference type="Proteomes" id="UP001595891"/>
    </source>
</evidence>
<keyword evidence="2" id="KW-1185">Reference proteome</keyword>